<dbReference type="PANTHER" id="PTHR30592:SF1">
    <property type="entry name" value="SULFUR CARRIER PROTEIN FDHD"/>
    <property type="match status" value="1"/>
</dbReference>
<keyword evidence="1" id="KW-0963">Cytoplasm</keyword>
<evidence type="ECO:0000313" key="3">
    <source>
        <dbReference type="EMBL" id="OFV68768.1"/>
    </source>
</evidence>
<dbReference type="Proteomes" id="UP000186940">
    <property type="component" value="Unassembled WGS sequence"/>
</dbReference>
<dbReference type="PANTHER" id="PTHR30592">
    <property type="entry name" value="FORMATE DEHYDROGENASE"/>
    <property type="match status" value="1"/>
</dbReference>
<comment type="caution">
    <text evidence="3">The sequence shown here is derived from an EMBL/GenBank/DDBJ whole genome shotgun (WGS) entry which is preliminary data.</text>
</comment>
<dbReference type="GO" id="GO:0006777">
    <property type="term" value="P:Mo-molybdopterin cofactor biosynthetic process"/>
    <property type="evidence" value="ECO:0007669"/>
    <property type="project" value="UniProtKB-KW"/>
</dbReference>
<proteinExistence type="predicted"/>
<evidence type="ECO:0000256" key="1">
    <source>
        <dbReference type="ARBA" id="ARBA00022490"/>
    </source>
</evidence>
<dbReference type="InterPro" id="IPR003786">
    <property type="entry name" value="FdhD"/>
</dbReference>
<dbReference type="EMBL" id="LYOS01000001">
    <property type="protein sequence ID" value="OFV68768.1"/>
    <property type="molecule type" value="Genomic_DNA"/>
</dbReference>
<accession>A0A1F2PC02</accession>
<dbReference type="Gene3D" id="3.40.140.10">
    <property type="entry name" value="Cytidine Deaminase, domain 2"/>
    <property type="match status" value="1"/>
</dbReference>
<organism evidence="3 4">
    <name type="scientific">Candidatus Syntropharchaeum caldarium</name>
    <dbReference type="NCBI Taxonomy" id="1838285"/>
    <lineage>
        <taxon>Archaea</taxon>
        <taxon>Methanobacteriati</taxon>
        <taxon>Methanobacteriota</taxon>
        <taxon>Stenosarchaea group</taxon>
        <taxon>Methanomicrobia</taxon>
        <taxon>Methanosarcinales</taxon>
        <taxon>ANME-2 cluster</taxon>
        <taxon>Candidatus Syntropharchaeum</taxon>
    </lineage>
</organism>
<dbReference type="PATRIC" id="fig|1838285.3.peg.449"/>
<name>A0A1F2PC02_9EURY</name>
<dbReference type="Gene3D" id="3.10.20.10">
    <property type="match status" value="1"/>
</dbReference>
<reference evidence="3" key="1">
    <citation type="submission" date="2016-05" db="EMBL/GenBank/DDBJ databases">
        <title>Microbial consortia oxidize butane by reversing methanogenesis.</title>
        <authorList>
            <person name="Laso-Perez R."/>
            <person name="Richter M."/>
            <person name="Wegener G."/>
            <person name="Musat F."/>
        </authorList>
    </citation>
    <scope>NUCLEOTIDE SEQUENCE [LARGE SCALE GENOMIC DNA]</scope>
    <source>
        <strain evidence="3">BOX2</strain>
    </source>
</reference>
<dbReference type="SUPFAM" id="SSF53927">
    <property type="entry name" value="Cytidine deaminase-like"/>
    <property type="match status" value="1"/>
</dbReference>
<protein>
    <submittedName>
        <fullName evidence="3">Formate dehydrogenase, subunit FdhD</fullName>
    </submittedName>
</protein>
<dbReference type="InterPro" id="IPR016193">
    <property type="entry name" value="Cytidine_deaminase-like"/>
</dbReference>
<dbReference type="PIRSF" id="PIRSF015626">
    <property type="entry name" value="FdhD"/>
    <property type="match status" value="1"/>
</dbReference>
<sequence length="246" mass="26925">MIEEITVIRMTDGESSEAVEEVVEEMPLALYVNGRWVQTAMISPSMIKEFVIGHLFAEKVVKACDEIESIQIEENIAKVLLKDPLGIVNLKKVVLSGCGGGSSFLDESKLPRINTEFTIDWRMASESMSRVLGSEIHRRTRGVHSVGLFNKEGEIVIADDIGRHNALDKVIGYAIGENIDFKETFVGVTGRISSDMVLKCVAVEIPIILSKGAVTSLAVEIGKITGMTIIGFVSQHGMRIYTGRIS</sequence>
<dbReference type="Pfam" id="PF02634">
    <property type="entry name" value="FdhD-NarQ"/>
    <property type="match status" value="1"/>
</dbReference>
<keyword evidence="4" id="KW-1185">Reference proteome</keyword>
<evidence type="ECO:0000256" key="2">
    <source>
        <dbReference type="ARBA" id="ARBA00023150"/>
    </source>
</evidence>
<dbReference type="STRING" id="1838285.SCAL_000444"/>
<dbReference type="NCBIfam" id="TIGR00129">
    <property type="entry name" value="fdhD_narQ"/>
    <property type="match status" value="1"/>
</dbReference>
<dbReference type="AlphaFoldDB" id="A0A1F2PC02"/>
<keyword evidence="2" id="KW-0501">Molybdenum cofactor biosynthesis</keyword>
<gene>
    <name evidence="3" type="ORF">SCAL_000444</name>
</gene>
<evidence type="ECO:0000313" key="4">
    <source>
        <dbReference type="Proteomes" id="UP000186940"/>
    </source>
</evidence>
<dbReference type="GO" id="GO:0016783">
    <property type="term" value="F:sulfurtransferase activity"/>
    <property type="evidence" value="ECO:0007669"/>
    <property type="project" value="InterPro"/>
</dbReference>